<dbReference type="Gene3D" id="3.30.70.1560">
    <property type="entry name" value="Alpha-L RNA-binding motif"/>
    <property type="match status" value="1"/>
</dbReference>
<protein>
    <recommendedName>
        <fullName evidence="4">Pseudouridine synthase</fullName>
        <ecNumber evidence="4">5.4.99.-</ecNumber>
    </recommendedName>
</protein>
<evidence type="ECO:0000256" key="5">
    <source>
        <dbReference type="SAM" id="MobiDB-lite"/>
    </source>
</evidence>
<dbReference type="InterPro" id="IPR018496">
    <property type="entry name" value="PsdUridine_synth_RsuA/RluB_CS"/>
</dbReference>
<dbReference type="InterPro" id="IPR000748">
    <property type="entry name" value="PsdUridine_synth_RsuA/RluB/E/F"/>
</dbReference>
<dbReference type="InterPro" id="IPR036986">
    <property type="entry name" value="S4_RNA-bd_sf"/>
</dbReference>
<proteinExistence type="inferred from homology"/>
<keyword evidence="3 4" id="KW-0413">Isomerase</keyword>
<keyword evidence="7" id="KW-1185">Reference proteome</keyword>
<dbReference type="GO" id="GO:0003723">
    <property type="term" value="F:RNA binding"/>
    <property type="evidence" value="ECO:0007669"/>
    <property type="project" value="UniProtKB-KW"/>
</dbReference>
<reference evidence="6 7" key="1">
    <citation type="submission" date="2018-06" db="EMBL/GenBank/DDBJ databases">
        <title>Lujinxingia sediminis gen. nov. sp. nov., a new facultative anaerobic member of the class Deltaproteobacteria, and proposal of Lujinxingaceae fam. nov.</title>
        <authorList>
            <person name="Guo L.-Y."/>
            <person name="Li C.-M."/>
            <person name="Wang S."/>
            <person name="Du Z.-J."/>
        </authorList>
    </citation>
    <scope>NUCLEOTIDE SEQUENCE [LARGE SCALE GENOMIC DNA]</scope>
    <source>
        <strain evidence="6 7">FA350</strain>
    </source>
</reference>
<dbReference type="Pfam" id="PF01479">
    <property type="entry name" value="S4"/>
    <property type="match status" value="1"/>
</dbReference>
<dbReference type="Gene3D" id="3.10.290.10">
    <property type="entry name" value="RNA-binding S4 domain"/>
    <property type="match status" value="1"/>
</dbReference>
<evidence type="ECO:0000313" key="6">
    <source>
        <dbReference type="EMBL" id="AWV90725.1"/>
    </source>
</evidence>
<dbReference type="PANTHER" id="PTHR47683">
    <property type="entry name" value="PSEUDOURIDINE SYNTHASE FAMILY PROTEIN-RELATED"/>
    <property type="match status" value="1"/>
</dbReference>
<dbReference type="Pfam" id="PF00849">
    <property type="entry name" value="PseudoU_synth_2"/>
    <property type="match status" value="1"/>
</dbReference>
<feature type="region of interest" description="Disordered" evidence="5">
    <location>
        <begin position="251"/>
        <end position="324"/>
    </location>
</feature>
<gene>
    <name evidence="6" type="ORF">DN745_15950</name>
</gene>
<dbReference type="NCBIfam" id="TIGR00093">
    <property type="entry name" value="pseudouridine synthase"/>
    <property type="match status" value="1"/>
</dbReference>
<evidence type="ECO:0000256" key="1">
    <source>
        <dbReference type="ARBA" id="ARBA00008348"/>
    </source>
</evidence>
<dbReference type="PROSITE" id="PS50889">
    <property type="entry name" value="S4"/>
    <property type="match status" value="1"/>
</dbReference>
<dbReference type="SUPFAM" id="SSF55174">
    <property type="entry name" value="Alpha-L RNA-binding motif"/>
    <property type="match status" value="1"/>
</dbReference>
<feature type="compositionally biased region" description="Basic residues" evidence="5">
    <location>
        <begin position="284"/>
        <end position="293"/>
    </location>
</feature>
<dbReference type="SMART" id="SM00363">
    <property type="entry name" value="S4"/>
    <property type="match status" value="1"/>
</dbReference>
<dbReference type="GO" id="GO:0120159">
    <property type="term" value="F:rRNA pseudouridine synthase activity"/>
    <property type="evidence" value="ECO:0007669"/>
    <property type="project" value="UniProtKB-ARBA"/>
</dbReference>
<evidence type="ECO:0000256" key="2">
    <source>
        <dbReference type="ARBA" id="ARBA00022884"/>
    </source>
</evidence>
<dbReference type="GO" id="GO:0005829">
    <property type="term" value="C:cytosol"/>
    <property type="evidence" value="ECO:0007669"/>
    <property type="project" value="UniProtKB-ARBA"/>
</dbReference>
<dbReference type="GO" id="GO:0000455">
    <property type="term" value="P:enzyme-directed rRNA pseudouridine synthesis"/>
    <property type="evidence" value="ECO:0007669"/>
    <property type="project" value="UniProtKB-ARBA"/>
</dbReference>
<feature type="compositionally biased region" description="Basic residues" evidence="5">
    <location>
        <begin position="304"/>
        <end position="324"/>
    </location>
</feature>
<evidence type="ECO:0000313" key="7">
    <source>
        <dbReference type="Proteomes" id="UP000249799"/>
    </source>
</evidence>
<organism evidence="6 7">
    <name type="scientific">Bradymonas sediminis</name>
    <dbReference type="NCBI Taxonomy" id="1548548"/>
    <lineage>
        <taxon>Bacteria</taxon>
        <taxon>Deltaproteobacteria</taxon>
        <taxon>Bradymonadales</taxon>
        <taxon>Bradymonadaceae</taxon>
        <taxon>Bradymonas</taxon>
    </lineage>
</organism>
<dbReference type="PROSITE" id="PS01149">
    <property type="entry name" value="PSI_RSU"/>
    <property type="match status" value="1"/>
</dbReference>
<dbReference type="FunFam" id="3.30.70.1560:FF:000001">
    <property type="entry name" value="Pseudouridine synthase"/>
    <property type="match status" value="1"/>
</dbReference>
<evidence type="ECO:0000256" key="4">
    <source>
        <dbReference type="RuleBase" id="RU003887"/>
    </source>
</evidence>
<dbReference type="RefSeq" id="WP_111336340.1">
    <property type="nucleotide sequence ID" value="NZ_CP030032.1"/>
</dbReference>
<dbReference type="KEGG" id="bsed:DN745_15950"/>
<sequence length="324" mass="36752">MSKQPNSEEMRVQKFLSGAGVCSRRKGEEMMLEGRVQVNGKVCRELGTKIDPERDEIRVNGEVVNLVNKYIYLLVNKPENCVTTLDDPQNRMIVTDLLPANMPRVWPVGRLDWDSSGALLMTNDGELTNKLTHPGSKVSKQYAVKVRGMLKNNSRELEPLREGIRLDGVMTRPAFVEVVNDNGNNTWLDFIISEGKNRQIRRMCEAIGYPVMKLRRYAMANLTIDGLPSGSYRPLTPDEIAALHEAVNQDLPKEAELSRSAEKRERERKKRHGRFDVRTSPKVQARRASKSKSSRKDYTAKGNAAKRRERMGRKSRSGSSKKGR</sequence>
<dbReference type="EMBL" id="CP030032">
    <property type="protein sequence ID" value="AWV90725.1"/>
    <property type="molecule type" value="Genomic_DNA"/>
</dbReference>
<dbReference type="AlphaFoldDB" id="A0A2Z4FPP5"/>
<dbReference type="InterPro" id="IPR050343">
    <property type="entry name" value="RsuA_PseudoU_synthase"/>
</dbReference>
<dbReference type="InterPro" id="IPR020103">
    <property type="entry name" value="PsdUridine_synth_cat_dom_sf"/>
</dbReference>
<dbReference type="PANTHER" id="PTHR47683:SF2">
    <property type="entry name" value="RNA-BINDING S4 DOMAIN-CONTAINING PROTEIN"/>
    <property type="match status" value="1"/>
</dbReference>
<dbReference type="Proteomes" id="UP000249799">
    <property type="component" value="Chromosome"/>
</dbReference>
<dbReference type="InterPro" id="IPR042092">
    <property type="entry name" value="PsdUridine_s_RsuA/RluB/E/F_cat"/>
</dbReference>
<comment type="similarity">
    <text evidence="1 4">Belongs to the pseudouridine synthase RsuA family.</text>
</comment>
<dbReference type="Gene3D" id="3.30.70.580">
    <property type="entry name" value="Pseudouridine synthase I, catalytic domain, N-terminal subdomain"/>
    <property type="match status" value="1"/>
</dbReference>
<dbReference type="InterPro" id="IPR002942">
    <property type="entry name" value="S4_RNA-bd"/>
</dbReference>
<dbReference type="CDD" id="cd02870">
    <property type="entry name" value="PseudoU_synth_RsuA_like"/>
    <property type="match status" value="1"/>
</dbReference>
<dbReference type="InterPro" id="IPR020094">
    <property type="entry name" value="TruA/RsuA/RluB/E/F_N"/>
</dbReference>
<dbReference type="OrthoDB" id="9807213at2"/>
<feature type="compositionally biased region" description="Basic and acidic residues" evidence="5">
    <location>
        <begin position="251"/>
        <end position="265"/>
    </location>
</feature>
<accession>A0A2Z4FPP5</accession>
<dbReference type="EC" id="5.4.99.-" evidence="4"/>
<name>A0A2Z4FPP5_9DELT</name>
<dbReference type="FunFam" id="3.10.290.10:FF:000003">
    <property type="entry name" value="Pseudouridine synthase"/>
    <property type="match status" value="1"/>
</dbReference>
<dbReference type="CDD" id="cd00165">
    <property type="entry name" value="S4"/>
    <property type="match status" value="1"/>
</dbReference>
<keyword evidence="2" id="KW-0694">RNA-binding</keyword>
<dbReference type="InterPro" id="IPR006145">
    <property type="entry name" value="PsdUridine_synth_RsuA/RluA"/>
</dbReference>
<evidence type="ECO:0000256" key="3">
    <source>
        <dbReference type="ARBA" id="ARBA00023235"/>
    </source>
</evidence>
<dbReference type="SUPFAM" id="SSF55120">
    <property type="entry name" value="Pseudouridine synthase"/>
    <property type="match status" value="1"/>
</dbReference>